<dbReference type="InterPro" id="IPR017857">
    <property type="entry name" value="Coagulation_fac-like_Gla_dom"/>
</dbReference>
<dbReference type="AlphaFoldDB" id="A0A8C4WXD1"/>
<keyword evidence="2" id="KW-1133">Transmembrane helix</keyword>
<accession>A0A8C4WXD1</accession>
<dbReference type="Proteomes" id="UP000694388">
    <property type="component" value="Unplaced"/>
</dbReference>
<keyword evidence="1" id="KW-1015">Disulfide bond</keyword>
<dbReference type="Ensembl" id="ENSEBUT00000017838.1">
    <property type="protein sequence ID" value="ENSEBUP00000017262.1"/>
    <property type="gene ID" value="ENSEBUG00000010778.1"/>
</dbReference>
<dbReference type="PRINTS" id="PR00001">
    <property type="entry name" value="GLABLOOD"/>
</dbReference>
<dbReference type="FunFam" id="4.10.740.10:FF:000001">
    <property type="entry name" value="vitamin K-dependent protein S"/>
    <property type="match status" value="1"/>
</dbReference>
<dbReference type="InterPro" id="IPR000294">
    <property type="entry name" value="GLA_domain"/>
</dbReference>
<feature type="transmembrane region" description="Helical" evidence="2">
    <location>
        <begin position="78"/>
        <end position="99"/>
    </location>
</feature>
<evidence type="ECO:0000313" key="4">
    <source>
        <dbReference type="Ensembl" id="ENSEBUP00000017262.1"/>
    </source>
</evidence>
<proteinExistence type="predicted"/>
<dbReference type="InterPro" id="IPR035972">
    <property type="entry name" value="GLA-like_dom_SF"/>
</dbReference>
<dbReference type="GeneTree" id="ENSGT01120000273007"/>
<dbReference type="Pfam" id="PF00594">
    <property type="entry name" value="Gla"/>
    <property type="match status" value="1"/>
</dbReference>
<evidence type="ECO:0000259" key="3">
    <source>
        <dbReference type="PROSITE" id="PS50998"/>
    </source>
</evidence>
<evidence type="ECO:0000256" key="2">
    <source>
        <dbReference type="SAM" id="Phobius"/>
    </source>
</evidence>
<reference evidence="4" key="2">
    <citation type="submission" date="2025-09" db="UniProtKB">
        <authorList>
            <consortium name="Ensembl"/>
        </authorList>
    </citation>
    <scope>IDENTIFICATION</scope>
</reference>
<reference evidence="4" key="1">
    <citation type="submission" date="2025-08" db="UniProtKB">
        <authorList>
            <consortium name="Ensembl"/>
        </authorList>
    </citation>
    <scope>IDENTIFICATION</scope>
</reference>
<dbReference type="PROSITE" id="PS50998">
    <property type="entry name" value="GLA_2"/>
    <property type="match status" value="1"/>
</dbReference>
<keyword evidence="5" id="KW-1185">Reference proteome</keyword>
<feature type="domain" description="Gla" evidence="3">
    <location>
        <begin position="32"/>
        <end position="80"/>
    </location>
</feature>
<organism evidence="4 5">
    <name type="scientific">Eptatretus burgeri</name>
    <name type="common">Inshore hagfish</name>
    <dbReference type="NCBI Taxonomy" id="7764"/>
    <lineage>
        <taxon>Eukaryota</taxon>
        <taxon>Metazoa</taxon>
        <taxon>Chordata</taxon>
        <taxon>Craniata</taxon>
        <taxon>Vertebrata</taxon>
        <taxon>Cyclostomata</taxon>
        <taxon>Myxini</taxon>
        <taxon>Myxiniformes</taxon>
        <taxon>Myxinidae</taxon>
        <taxon>Eptatretinae</taxon>
        <taxon>Eptatretus</taxon>
    </lineage>
</organism>
<dbReference type="GO" id="GO:0005509">
    <property type="term" value="F:calcium ion binding"/>
    <property type="evidence" value="ECO:0007669"/>
    <property type="project" value="InterPro"/>
</dbReference>
<keyword evidence="2" id="KW-0812">Transmembrane</keyword>
<feature type="transmembrane region" description="Helical" evidence="2">
    <location>
        <begin position="6"/>
        <end position="27"/>
    </location>
</feature>
<dbReference type="Gene3D" id="4.10.740.10">
    <property type="entry name" value="Coagulation Factor IX"/>
    <property type="match status" value="1"/>
</dbReference>
<dbReference type="SUPFAM" id="SSF57630">
    <property type="entry name" value="GLA-domain"/>
    <property type="match status" value="1"/>
</dbReference>
<name>A0A8C4WXD1_EPTBU</name>
<keyword evidence="2" id="KW-0472">Membrane</keyword>
<sequence length="100" mass="11815">MGEILTFSYIHHQWLLFVVIVIVVAFLDRTRRAYNAFEELKKGNLERECVEEVCNLEESREYFENDPETMTSTHLHHFSGRGAVLLMLMILLPVSWYSFC</sequence>
<evidence type="ECO:0000313" key="5">
    <source>
        <dbReference type="Proteomes" id="UP000694388"/>
    </source>
</evidence>
<protein>
    <recommendedName>
        <fullName evidence="3">Gla domain-containing protein</fullName>
    </recommendedName>
</protein>
<evidence type="ECO:0000256" key="1">
    <source>
        <dbReference type="ARBA" id="ARBA00023157"/>
    </source>
</evidence>
<dbReference type="GO" id="GO:0005576">
    <property type="term" value="C:extracellular region"/>
    <property type="evidence" value="ECO:0007669"/>
    <property type="project" value="InterPro"/>
</dbReference>
<dbReference type="SMART" id="SM00069">
    <property type="entry name" value="GLA"/>
    <property type="match status" value="1"/>
</dbReference>